<evidence type="ECO:0000256" key="1">
    <source>
        <dbReference type="SAM" id="MobiDB-lite"/>
    </source>
</evidence>
<comment type="caution">
    <text evidence="2">The sequence shown here is derived from an EMBL/GenBank/DDBJ whole genome shotgun (WGS) entry which is preliminary data.</text>
</comment>
<evidence type="ECO:0000313" key="2">
    <source>
        <dbReference type="EMBL" id="EHY32090.1"/>
    </source>
</evidence>
<sequence length="46" mass="5034">MITGSEGRSEALSPLRSPQDEGPSRRMTAFSERPRGEAPPENLTHP</sequence>
<protein>
    <submittedName>
        <fullName evidence="2">Uncharacterized protein</fullName>
    </submittedName>
</protein>
<dbReference type="EMBL" id="AFBQ01000061">
    <property type="protein sequence ID" value="EHY32090.1"/>
    <property type="molecule type" value="Genomic_DNA"/>
</dbReference>
<accession>H3KCS2</accession>
<dbReference type="AlphaFoldDB" id="H3KCS2"/>
<evidence type="ECO:0000313" key="3">
    <source>
        <dbReference type="Proteomes" id="UP000004956"/>
    </source>
</evidence>
<dbReference type="STRING" id="762967.HMPREF9440_00525"/>
<feature type="region of interest" description="Disordered" evidence="1">
    <location>
        <begin position="1"/>
        <end position="46"/>
    </location>
</feature>
<dbReference type="HOGENOM" id="CLU_3189882_0_0_4"/>
<dbReference type="Proteomes" id="UP000004956">
    <property type="component" value="Unassembled WGS sequence"/>
</dbReference>
<name>H3KCS2_9BURK</name>
<reference evidence="2 3" key="1">
    <citation type="submission" date="2011-11" db="EMBL/GenBank/DDBJ databases">
        <authorList>
            <person name="Weinstock G."/>
            <person name="Sodergren E."/>
            <person name="Clifton S."/>
            <person name="Fulton L."/>
            <person name="Fulton B."/>
            <person name="Courtney L."/>
            <person name="Fronick C."/>
            <person name="Harrison M."/>
            <person name="Strong C."/>
            <person name="Farmer C."/>
            <person name="Delahaunty K."/>
            <person name="Markovic C."/>
            <person name="Hall O."/>
            <person name="Minx P."/>
            <person name="Tomlinson C."/>
            <person name="Mitreva M."/>
            <person name="Hou S."/>
            <person name="Chen J."/>
            <person name="Wollam A."/>
            <person name="Pepin K.H."/>
            <person name="Johnson M."/>
            <person name="Bhonagiri V."/>
            <person name="Zhang X."/>
            <person name="Suruliraj S."/>
            <person name="Warren W."/>
            <person name="Chinwalla A."/>
            <person name="Mardis E.R."/>
            <person name="Wilson R.K."/>
        </authorList>
    </citation>
    <scope>NUCLEOTIDE SEQUENCE [LARGE SCALE GENOMIC DNA]</scope>
    <source>
        <strain evidence="2 3">YIT 11816</strain>
    </source>
</reference>
<organism evidence="2 3">
    <name type="scientific">Sutterella parvirubra YIT 11816</name>
    <dbReference type="NCBI Taxonomy" id="762967"/>
    <lineage>
        <taxon>Bacteria</taxon>
        <taxon>Pseudomonadati</taxon>
        <taxon>Pseudomonadota</taxon>
        <taxon>Betaproteobacteria</taxon>
        <taxon>Burkholderiales</taxon>
        <taxon>Sutterellaceae</taxon>
        <taxon>Sutterella</taxon>
    </lineage>
</organism>
<keyword evidence="3" id="KW-1185">Reference proteome</keyword>
<proteinExistence type="predicted"/>
<gene>
    <name evidence="2" type="ORF">HMPREF9440_00525</name>
</gene>